<gene>
    <name evidence="1" type="ORF">SLEP1_g39032</name>
</gene>
<dbReference type="EMBL" id="BPVZ01000086">
    <property type="protein sequence ID" value="GKV30188.1"/>
    <property type="molecule type" value="Genomic_DNA"/>
</dbReference>
<evidence type="ECO:0000313" key="2">
    <source>
        <dbReference type="Proteomes" id="UP001054252"/>
    </source>
</evidence>
<proteinExistence type="predicted"/>
<sequence length="75" mass="8404">MREISIYHHGNQHLGIANLASGGLHLICLSSKICQENSLAFQSLYCSTYPYSIYVSCAHTGTSNLIYFPERKSTY</sequence>
<accession>A0AAV5KYW5</accession>
<dbReference type="AlphaFoldDB" id="A0AAV5KYW5"/>
<keyword evidence="2" id="KW-1185">Reference proteome</keyword>
<evidence type="ECO:0000313" key="1">
    <source>
        <dbReference type="EMBL" id="GKV30188.1"/>
    </source>
</evidence>
<reference evidence="1 2" key="1">
    <citation type="journal article" date="2021" name="Commun. Biol.">
        <title>The genome of Shorea leprosula (Dipterocarpaceae) highlights the ecological relevance of drought in aseasonal tropical rainforests.</title>
        <authorList>
            <person name="Ng K.K.S."/>
            <person name="Kobayashi M.J."/>
            <person name="Fawcett J.A."/>
            <person name="Hatakeyama M."/>
            <person name="Paape T."/>
            <person name="Ng C.H."/>
            <person name="Ang C.C."/>
            <person name="Tnah L.H."/>
            <person name="Lee C.T."/>
            <person name="Nishiyama T."/>
            <person name="Sese J."/>
            <person name="O'Brien M.J."/>
            <person name="Copetti D."/>
            <person name="Mohd Noor M.I."/>
            <person name="Ong R.C."/>
            <person name="Putra M."/>
            <person name="Sireger I.Z."/>
            <person name="Indrioko S."/>
            <person name="Kosugi Y."/>
            <person name="Izuno A."/>
            <person name="Isagi Y."/>
            <person name="Lee S.L."/>
            <person name="Shimizu K.K."/>
        </authorList>
    </citation>
    <scope>NUCLEOTIDE SEQUENCE [LARGE SCALE GENOMIC DNA]</scope>
    <source>
        <strain evidence="1">214</strain>
    </source>
</reference>
<name>A0AAV5KYW5_9ROSI</name>
<organism evidence="1 2">
    <name type="scientific">Rubroshorea leprosula</name>
    <dbReference type="NCBI Taxonomy" id="152421"/>
    <lineage>
        <taxon>Eukaryota</taxon>
        <taxon>Viridiplantae</taxon>
        <taxon>Streptophyta</taxon>
        <taxon>Embryophyta</taxon>
        <taxon>Tracheophyta</taxon>
        <taxon>Spermatophyta</taxon>
        <taxon>Magnoliopsida</taxon>
        <taxon>eudicotyledons</taxon>
        <taxon>Gunneridae</taxon>
        <taxon>Pentapetalae</taxon>
        <taxon>rosids</taxon>
        <taxon>malvids</taxon>
        <taxon>Malvales</taxon>
        <taxon>Dipterocarpaceae</taxon>
        <taxon>Rubroshorea</taxon>
    </lineage>
</organism>
<comment type="caution">
    <text evidence="1">The sequence shown here is derived from an EMBL/GenBank/DDBJ whole genome shotgun (WGS) entry which is preliminary data.</text>
</comment>
<dbReference type="Proteomes" id="UP001054252">
    <property type="component" value="Unassembled WGS sequence"/>
</dbReference>
<protein>
    <submittedName>
        <fullName evidence="1">Uncharacterized protein</fullName>
    </submittedName>
</protein>